<gene>
    <name evidence="2" type="primary">LOC104609028</name>
</gene>
<dbReference type="Proteomes" id="UP000189703">
    <property type="component" value="Unplaced"/>
</dbReference>
<dbReference type="KEGG" id="nnu:104609028"/>
<dbReference type="FunCoup" id="A0A1U8QAY7">
    <property type="interactions" value="644"/>
</dbReference>
<dbReference type="GeneID" id="104609028"/>
<dbReference type="OrthoDB" id="1874222at2759"/>
<dbReference type="AlphaFoldDB" id="A0A1U8QAY7"/>
<dbReference type="OMA" id="NIDCSEP"/>
<name>A0A1U8QAY7_NELNU</name>
<evidence type="ECO:0000313" key="1">
    <source>
        <dbReference type="Proteomes" id="UP000189703"/>
    </source>
</evidence>
<dbReference type="RefSeq" id="XP_019055256.1">
    <property type="nucleotide sequence ID" value="XM_019199711.1"/>
</dbReference>
<proteinExistence type="predicted"/>
<organism evidence="1 2">
    <name type="scientific">Nelumbo nucifera</name>
    <name type="common">Sacred lotus</name>
    <dbReference type="NCBI Taxonomy" id="4432"/>
    <lineage>
        <taxon>Eukaryota</taxon>
        <taxon>Viridiplantae</taxon>
        <taxon>Streptophyta</taxon>
        <taxon>Embryophyta</taxon>
        <taxon>Tracheophyta</taxon>
        <taxon>Spermatophyta</taxon>
        <taxon>Magnoliopsida</taxon>
        <taxon>Proteales</taxon>
        <taxon>Nelumbonaceae</taxon>
        <taxon>Nelumbo</taxon>
    </lineage>
</organism>
<dbReference type="PANTHER" id="PTHR33237">
    <property type="entry name" value="F2P16.13 PROTEIN-RELATED"/>
    <property type="match status" value="1"/>
</dbReference>
<evidence type="ECO:0000313" key="2">
    <source>
        <dbReference type="RefSeq" id="XP_019055256.1"/>
    </source>
</evidence>
<accession>A0A1U8QAY7</accession>
<keyword evidence="1" id="KW-1185">Reference proteome</keyword>
<reference evidence="2" key="1">
    <citation type="submission" date="2025-08" db="UniProtKB">
        <authorList>
            <consortium name="RefSeq"/>
        </authorList>
    </citation>
    <scope>IDENTIFICATION</scope>
</reference>
<sequence length="163" mass="18144">MEALWSLEDKLKLSTQETLLLFVCAAFAVVGLCATTMLKRKKIGGKELIDEGPGAVKAGGWGTIKRALMCSVRWSGACRWEDMDAGNWKQRRPPLLVKGSYEANGRWQSHNSVSPVWQRPILMGEKCELPKFSGLILYDEQGRLLHHSNSNGGSTTLQVIWTL</sequence>
<dbReference type="eggNOG" id="ENOG502S3AQ">
    <property type="taxonomic scope" value="Eukaryota"/>
</dbReference>
<protein>
    <submittedName>
        <fullName evidence="2">Uncharacterized protein LOC104609028</fullName>
    </submittedName>
</protein>
<dbReference type="PANTHER" id="PTHR33237:SF21">
    <property type="entry name" value="TRANSMEMBRANE PROTEIN"/>
    <property type="match status" value="1"/>
</dbReference>
<dbReference type="STRING" id="4432.A0A1U8QAY7"/>